<sequence>MLRKEAGVPLHGQVAPAAPPAEPSDAQIPAAATVVRENQASTPPMQAAAPTVTPSAQAASSPVTTSQSQAATDATPPVTTPPRQAQGKRRARRYLSQSPSPVASTSPRSLVAKSPLVQDVDTGSELDDLASMDTVIPSNDSAASASEFENGKLYNKLHVILNCMLSAMLNAMVHVGLNVILTIVLHVMWCHDR</sequence>
<evidence type="ECO:0000313" key="4">
    <source>
        <dbReference type="Proteomes" id="UP001259832"/>
    </source>
</evidence>
<keyword evidence="2" id="KW-0472">Membrane</keyword>
<protein>
    <recommendedName>
        <fullName evidence="5">Transmembrane protein</fullName>
    </recommendedName>
</protein>
<accession>A0AAD9LIN1</accession>
<keyword evidence="2" id="KW-0812">Transmembrane</keyword>
<dbReference type="AlphaFoldDB" id="A0AAD9LIN1"/>
<comment type="caution">
    <text evidence="3">The sequence shown here is derived from an EMBL/GenBank/DDBJ whole genome shotgun (WGS) entry which is preliminary data.</text>
</comment>
<proteinExistence type="predicted"/>
<feature type="compositionally biased region" description="Polar residues" evidence="1">
    <location>
        <begin position="95"/>
        <end position="108"/>
    </location>
</feature>
<feature type="compositionally biased region" description="Low complexity" evidence="1">
    <location>
        <begin position="64"/>
        <end position="77"/>
    </location>
</feature>
<organism evidence="3 4">
    <name type="scientific">Phytophthora citrophthora</name>
    <dbReference type="NCBI Taxonomy" id="4793"/>
    <lineage>
        <taxon>Eukaryota</taxon>
        <taxon>Sar</taxon>
        <taxon>Stramenopiles</taxon>
        <taxon>Oomycota</taxon>
        <taxon>Peronosporomycetes</taxon>
        <taxon>Peronosporales</taxon>
        <taxon>Peronosporaceae</taxon>
        <taxon>Phytophthora</taxon>
    </lineage>
</organism>
<evidence type="ECO:0000256" key="2">
    <source>
        <dbReference type="SAM" id="Phobius"/>
    </source>
</evidence>
<dbReference type="Proteomes" id="UP001259832">
    <property type="component" value="Unassembled WGS sequence"/>
</dbReference>
<evidence type="ECO:0000313" key="3">
    <source>
        <dbReference type="EMBL" id="KAK1938153.1"/>
    </source>
</evidence>
<name>A0AAD9LIN1_9STRA</name>
<evidence type="ECO:0008006" key="5">
    <source>
        <dbReference type="Google" id="ProtNLM"/>
    </source>
</evidence>
<feature type="transmembrane region" description="Helical" evidence="2">
    <location>
        <begin position="159"/>
        <end position="189"/>
    </location>
</feature>
<keyword evidence="2" id="KW-1133">Transmembrane helix</keyword>
<feature type="region of interest" description="Disordered" evidence="1">
    <location>
        <begin position="1"/>
        <end position="110"/>
    </location>
</feature>
<gene>
    <name evidence="3" type="ORF">P3T76_009303</name>
</gene>
<feature type="compositionally biased region" description="Polar residues" evidence="1">
    <location>
        <begin position="52"/>
        <end position="63"/>
    </location>
</feature>
<dbReference type="EMBL" id="JASMQC010000018">
    <property type="protein sequence ID" value="KAK1938153.1"/>
    <property type="molecule type" value="Genomic_DNA"/>
</dbReference>
<reference evidence="3" key="1">
    <citation type="submission" date="2023-08" db="EMBL/GenBank/DDBJ databases">
        <title>Reference Genome Resource for the Citrus Pathogen Phytophthora citrophthora.</title>
        <authorList>
            <person name="Moller H."/>
            <person name="Coetzee B."/>
            <person name="Rose L.J."/>
            <person name="Van Niekerk J.M."/>
        </authorList>
    </citation>
    <scope>NUCLEOTIDE SEQUENCE</scope>
    <source>
        <strain evidence="3">STE-U-9442</strain>
    </source>
</reference>
<keyword evidence="4" id="KW-1185">Reference proteome</keyword>
<evidence type="ECO:0000256" key="1">
    <source>
        <dbReference type="SAM" id="MobiDB-lite"/>
    </source>
</evidence>